<dbReference type="PANTHER" id="PTHR35848:SF6">
    <property type="entry name" value="CUPIN TYPE-2 DOMAIN-CONTAINING PROTEIN"/>
    <property type="match status" value="1"/>
</dbReference>
<dbReference type="GO" id="GO:0046872">
    <property type="term" value="F:metal ion binding"/>
    <property type="evidence" value="ECO:0007669"/>
    <property type="project" value="UniProtKB-KW"/>
</dbReference>
<name>W9WGZ7_9EURO</name>
<gene>
    <name evidence="3" type="ORF">A1O5_09400</name>
</gene>
<dbReference type="Gene3D" id="2.60.120.10">
    <property type="entry name" value="Jelly Rolls"/>
    <property type="match status" value="2"/>
</dbReference>
<dbReference type="PANTHER" id="PTHR35848">
    <property type="entry name" value="OXALATE-BINDING PROTEIN"/>
    <property type="match status" value="1"/>
</dbReference>
<sequence>MRWMLSWVAGPEGYYNSNPGHAVLSHDASVGFMGLPSGNKQRGLHYHQVTEIYVILKGEVLGWDGYGESHKAGPFDCIYIPATVPHSVRAYGDEDVELIWVHDAIEKKGTSVYWDSAMPNPQDESQRKIQVVPFKDLEPRWNQLVGQQYWEITYVAPTQETASPEPQLKIQNDTVALGLLVIPPAQKYVVQGSSRSELNVVIRGKAVTNIGGNQELNTMDAIYVPAGQTGTLRNHGSEVTYVVRVQEKSH</sequence>
<dbReference type="Pfam" id="PF07883">
    <property type="entry name" value="Cupin_2"/>
    <property type="match status" value="1"/>
</dbReference>
<keyword evidence="1" id="KW-0479">Metal-binding</keyword>
<proteinExistence type="predicted"/>
<dbReference type="SUPFAM" id="SSF51182">
    <property type="entry name" value="RmlC-like cupins"/>
    <property type="match status" value="1"/>
</dbReference>
<dbReference type="Proteomes" id="UP000019471">
    <property type="component" value="Unassembled WGS sequence"/>
</dbReference>
<dbReference type="HOGENOM" id="CLU_078276_0_0_1"/>
<evidence type="ECO:0000256" key="1">
    <source>
        <dbReference type="ARBA" id="ARBA00022723"/>
    </source>
</evidence>
<feature type="domain" description="Cupin type-2" evidence="2">
    <location>
        <begin position="32"/>
        <end position="102"/>
    </location>
</feature>
<dbReference type="InterPro" id="IPR013096">
    <property type="entry name" value="Cupin_2"/>
</dbReference>
<evidence type="ECO:0000313" key="4">
    <source>
        <dbReference type="Proteomes" id="UP000019471"/>
    </source>
</evidence>
<dbReference type="CDD" id="cd02209">
    <property type="entry name" value="cupin_XRE_C"/>
    <property type="match status" value="1"/>
</dbReference>
<reference evidence="3 4" key="1">
    <citation type="submission" date="2013-03" db="EMBL/GenBank/DDBJ databases">
        <title>The Genome Sequence of Cladophialophora psammophila CBS 110553.</title>
        <authorList>
            <consortium name="The Broad Institute Genomics Platform"/>
            <person name="Cuomo C."/>
            <person name="de Hoog S."/>
            <person name="Gorbushina A."/>
            <person name="Walker B."/>
            <person name="Young S.K."/>
            <person name="Zeng Q."/>
            <person name="Gargeya S."/>
            <person name="Fitzgerald M."/>
            <person name="Haas B."/>
            <person name="Abouelleil A."/>
            <person name="Allen A.W."/>
            <person name="Alvarado L."/>
            <person name="Arachchi H.M."/>
            <person name="Berlin A.M."/>
            <person name="Chapman S.B."/>
            <person name="Gainer-Dewar J."/>
            <person name="Goldberg J."/>
            <person name="Griggs A."/>
            <person name="Gujja S."/>
            <person name="Hansen M."/>
            <person name="Howarth C."/>
            <person name="Imamovic A."/>
            <person name="Ireland A."/>
            <person name="Larimer J."/>
            <person name="McCowan C."/>
            <person name="Murphy C."/>
            <person name="Pearson M."/>
            <person name="Poon T.W."/>
            <person name="Priest M."/>
            <person name="Roberts A."/>
            <person name="Saif S."/>
            <person name="Shea T."/>
            <person name="Sisk P."/>
            <person name="Sykes S."/>
            <person name="Wortman J."/>
            <person name="Nusbaum C."/>
            <person name="Birren B."/>
        </authorList>
    </citation>
    <scope>NUCLEOTIDE SEQUENCE [LARGE SCALE GENOMIC DNA]</scope>
    <source>
        <strain evidence="3 4">CBS 110553</strain>
    </source>
</reference>
<evidence type="ECO:0000313" key="3">
    <source>
        <dbReference type="EMBL" id="EXJ67387.1"/>
    </source>
</evidence>
<evidence type="ECO:0000259" key="2">
    <source>
        <dbReference type="Pfam" id="PF07883"/>
    </source>
</evidence>
<dbReference type="RefSeq" id="XP_007748169.1">
    <property type="nucleotide sequence ID" value="XM_007749979.1"/>
</dbReference>
<dbReference type="OrthoDB" id="4540633at2759"/>
<organism evidence="3 4">
    <name type="scientific">Cladophialophora psammophila CBS 110553</name>
    <dbReference type="NCBI Taxonomy" id="1182543"/>
    <lineage>
        <taxon>Eukaryota</taxon>
        <taxon>Fungi</taxon>
        <taxon>Dikarya</taxon>
        <taxon>Ascomycota</taxon>
        <taxon>Pezizomycotina</taxon>
        <taxon>Eurotiomycetes</taxon>
        <taxon>Chaetothyriomycetidae</taxon>
        <taxon>Chaetothyriales</taxon>
        <taxon>Herpotrichiellaceae</taxon>
        <taxon>Cladophialophora</taxon>
    </lineage>
</organism>
<comment type="caution">
    <text evidence="3">The sequence shown here is derived from an EMBL/GenBank/DDBJ whole genome shotgun (WGS) entry which is preliminary data.</text>
</comment>
<dbReference type="EMBL" id="AMGX01000016">
    <property type="protein sequence ID" value="EXJ67387.1"/>
    <property type="molecule type" value="Genomic_DNA"/>
</dbReference>
<keyword evidence="4" id="KW-1185">Reference proteome</keyword>
<dbReference type="InterPro" id="IPR014710">
    <property type="entry name" value="RmlC-like_jellyroll"/>
</dbReference>
<dbReference type="GeneID" id="19194096"/>
<dbReference type="InterPro" id="IPR051610">
    <property type="entry name" value="GPI/OXD"/>
</dbReference>
<protein>
    <recommendedName>
        <fullName evidence="2">Cupin type-2 domain-containing protein</fullName>
    </recommendedName>
</protein>
<accession>W9WGZ7</accession>
<dbReference type="InterPro" id="IPR011051">
    <property type="entry name" value="RmlC_Cupin_sf"/>
</dbReference>
<dbReference type="AlphaFoldDB" id="W9WGZ7"/>